<evidence type="ECO:0000313" key="1">
    <source>
        <dbReference type="EMBL" id="KKL11501.1"/>
    </source>
</evidence>
<reference evidence="1" key="1">
    <citation type="journal article" date="2015" name="Nature">
        <title>Complex archaea that bridge the gap between prokaryotes and eukaryotes.</title>
        <authorList>
            <person name="Spang A."/>
            <person name="Saw J.H."/>
            <person name="Jorgensen S.L."/>
            <person name="Zaremba-Niedzwiedzka K."/>
            <person name="Martijn J."/>
            <person name="Lind A.E."/>
            <person name="van Eijk R."/>
            <person name="Schleper C."/>
            <person name="Guy L."/>
            <person name="Ettema T.J."/>
        </authorList>
    </citation>
    <scope>NUCLEOTIDE SEQUENCE</scope>
</reference>
<dbReference type="AlphaFoldDB" id="A0A0F9D0Z5"/>
<accession>A0A0F9D0Z5</accession>
<comment type="caution">
    <text evidence="1">The sequence shown here is derived from an EMBL/GenBank/DDBJ whole genome shotgun (WGS) entry which is preliminary data.</text>
</comment>
<organism evidence="1">
    <name type="scientific">marine sediment metagenome</name>
    <dbReference type="NCBI Taxonomy" id="412755"/>
    <lineage>
        <taxon>unclassified sequences</taxon>
        <taxon>metagenomes</taxon>
        <taxon>ecological metagenomes</taxon>
    </lineage>
</organism>
<gene>
    <name evidence="1" type="ORF">LCGC14_2545190</name>
</gene>
<proteinExistence type="predicted"/>
<sequence length="304" mass="32886">MSPNRNRFFQDISYKDAPGPGALVQRVSRFAGMPAGIQLNSDWYLQHMRFDEDSKIPTNAVNWTITEQGAATQAISSDLFPPHLILTNAAADNDSQELQWTAGDGSGEWASLTVPGRPHYFEIMMRVADANQDADTIEQVEWFVGFAVTDTTVLDGTTDYIGFVNQDLDDDSGQDIDFTCADAGTTLLDGLTPVATGWDTDITTSGISAANTAAGRVLRRAARHVGPNDWFKLAFLVEPGADVGTTNEGTAYVYVNDVCTNIVNLADQVPDQELALTIAFQNGEAVAKILHIAYITVAAKYGII</sequence>
<dbReference type="EMBL" id="LAZR01041628">
    <property type="protein sequence ID" value="KKL11501.1"/>
    <property type="molecule type" value="Genomic_DNA"/>
</dbReference>
<name>A0A0F9D0Z5_9ZZZZ</name>
<protein>
    <submittedName>
        <fullName evidence="1">Uncharacterized protein</fullName>
    </submittedName>
</protein>